<name>A0A0C3L4A6_9AGAM</name>
<dbReference type="HOGENOM" id="CLU_546522_0_0_1"/>
<feature type="compositionally biased region" description="Polar residues" evidence="1">
    <location>
        <begin position="375"/>
        <end position="395"/>
    </location>
</feature>
<evidence type="ECO:0000256" key="1">
    <source>
        <dbReference type="SAM" id="MobiDB-lite"/>
    </source>
</evidence>
<sequence>MSNGWRASLQPFVNTDEFAIFWSIWCEFAKDGEDHLYHAYLDLPTHTPSKWTIPRVHSFVLALDTSLPRTFKPDALEEETKLADERRNTASKTPKPAPRESSKSSKGTKTSKAAGKLSKETITTTDDDNLLGDNDNGNGQSGAVSEADLGEAKQDEASPSPAHSTPHILASLNDVLMPYLNMVKSEGVTHLTHEERAQQEISTMMINMVINSRTLGVNINRIHLHFNASIVSFLSRGRTALFVELCTPIRWPVILAILMHGKAQHAVYIPPHPPIYAKAWSDAIATFTRKNSEASYVLPSDILCSKYLSISKVRTVGTLEVTPAVLVDLRTLVLAAFEDMVMSQLSSQKLADNVLIKIREANQATVEEEYDLPSQPASPASNSTGSIDQYVNAPTDTKDEVATPSPSQEQPPSPQPEPTTSKPVSDPDSMDEEGDDFTQTAPPAQTAIRQLRGQGRSVIKVPPTASSSRPTTSDRAANAAKELAATKRILAEGAADSLL</sequence>
<reference evidence="3" key="2">
    <citation type="submission" date="2015-01" db="EMBL/GenBank/DDBJ databases">
        <title>Evolutionary Origins and Diversification of the Mycorrhizal Mutualists.</title>
        <authorList>
            <consortium name="DOE Joint Genome Institute"/>
            <consortium name="Mycorrhizal Genomics Consortium"/>
            <person name="Kohler A."/>
            <person name="Kuo A."/>
            <person name="Nagy L.G."/>
            <person name="Floudas D."/>
            <person name="Copeland A."/>
            <person name="Barry K.W."/>
            <person name="Cichocki N."/>
            <person name="Veneault-Fourrey C."/>
            <person name="LaButti K."/>
            <person name="Lindquist E.A."/>
            <person name="Lipzen A."/>
            <person name="Lundell T."/>
            <person name="Morin E."/>
            <person name="Murat C."/>
            <person name="Riley R."/>
            <person name="Ohm R."/>
            <person name="Sun H."/>
            <person name="Tunlid A."/>
            <person name="Henrissat B."/>
            <person name="Grigoriev I.V."/>
            <person name="Hibbett D.S."/>
            <person name="Martin F."/>
        </authorList>
    </citation>
    <scope>NUCLEOTIDE SEQUENCE [LARGE SCALE GENOMIC DNA]</scope>
    <source>
        <strain evidence="3">MUT 4182</strain>
    </source>
</reference>
<evidence type="ECO:0000313" key="3">
    <source>
        <dbReference type="Proteomes" id="UP000054248"/>
    </source>
</evidence>
<dbReference type="EMBL" id="KN822992">
    <property type="protein sequence ID" value="KIO28663.1"/>
    <property type="molecule type" value="Genomic_DNA"/>
</dbReference>
<feature type="compositionally biased region" description="Low complexity" evidence="1">
    <location>
        <begin position="462"/>
        <end position="478"/>
    </location>
</feature>
<evidence type="ECO:0000313" key="2">
    <source>
        <dbReference type="EMBL" id="KIO28663.1"/>
    </source>
</evidence>
<dbReference type="Proteomes" id="UP000054248">
    <property type="component" value="Unassembled WGS sequence"/>
</dbReference>
<feature type="region of interest" description="Disordered" evidence="1">
    <location>
        <begin position="78"/>
        <end position="166"/>
    </location>
</feature>
<reference evidence="2 3" key="1">
    <citation type="submission" date="2014-04" db="EMBL/GenBank/DDBJ databases">
        <authorList>
            <consortium name="DOE Joint Genome Institute"/>
            <person name="Kuo A."/>
            <person name="Girlanda M."/>
            <person name="Perotto S."/>
            <person name="Kohler A."/>
            <person name="Nagy L.G."/>
            <person name="Floudas D."/>
            <person name="Copeland A."/>
            <person name="Barry K.W."/>
            <person name="Cichocki N."/>
            <person name="Veneault-Fourrey C."/>
            <person name="LaButti K."/>
            <person name="Lindquist E.A."/>
            <person name="Lipzen A."/>
            <person name="Lundell T."/>
            <person name="Morin E."/>
            <person name="Murat C."/>
            <person name="Sun H."/>
            <person name="Tunlid A."/>
            <person name="Henrissat B."/>
            <person name="Grigoriev I.V."/>
            <person name="Hibbett D.S."/>
            <person name="Martin F."/>
            <person name="Nordberg H.P."/>
            <person name="Cantor M.N."/>
            <person name="Hua S.X."/>
        </authorList>
    </citation>
    <scope>NUCLEOTIDE SEQUENCE [LARGE SCALE GENOMIC DNA]</scope>
    <source>
        <strain evidence="2 3">MUT 4182</strain>
    </source>
</reference>
<keyword evidence="3" id="KW-1185">Reference proteome</keyword>
<dbReference type="AlphaFoldDB" id="A0A0C3L4A6"/>
<feature type="compositionally biased region" description="Basic and acidic residues" evidence="1">
    <location>
        <begin position="78"/>
        <end position="88"/>
    </location>
</feature>
<protein>
    <submittedName>
        <fullName evidence="2">Uncharacterized protein</fullName>
    </submittedName>
</protein>
<feature type="region of interest" description="Disordered" evidence="1">
    <location>
        <begin position="367"/>
        <end position="478"/>
    </location>
</feature>
<gene>
    <name evidence="2" type="ORF">M407DRAFT_22245</name>
</gene>
<accession>A0A0C3L4A6</accession>
<feature type="compositionally biased region" description="Low complexity" evidence="1">
    <location>
        <begin position="104"/>
        <end position="116"/>
    </location>
</feature>
<proteinExistence type="predicted"/>
<organism evidence="2 3">
    <name type="scientific">Tulasnella calospora MUT 4182</name>
    <dbReference type="NCBI Taxonomy" id="1051891"/>
    <lineage>
        <taxon>Eukaryota</taxon>
        <taxon>Fungi</taxon>
        <taxon>Dikarya</taxon>
        <taxon>Basidiomycota</taxon>
        <taxon>Agaricomycotina</taxon>
        <taxon>Agaricomycetes</taxon>
        <taxon>Cantharellales</taxon>
        <taxon>Tulasnellaceae</taxon>
        <taxon>Tulasnella</taxon>
    </lineage>
</organism>